<organism evidence="7 8">
    <name type="scientific">Centaurea solstitialis</name>
    <name type="common">yellow star-thistle</name>
    <dbReference type="NCBI Taxonomy" id="347529"/>
    <lineage>
        <taxon>Eukaryota</taxon>
        <taxon>Viridiplantae</taxon>
        <taxon>Streptophyta</taxon>
        <taxon>Embryophyta</taxon>
        <taxon>Tracheophyta</taxon>
        <taxon>Spermatophyta</taxon>
        <taxon>Magnoliopsida</taxon>
        <taxon>eudicotyledons</taxon>
        <taxon>Gunneridae</taxon>
        <taxon>Pentapetalae</taxon>
        <taxon>asterids</taxon>
        <taxon>campanulids</taxon>
        <taxon>Asterales</taxon>
        <taxon>Asteraceae</taxon>
        <taxon>Carduoideae</taxon>
        <taxon>Cardueae</taxon>
        <taxon>Centaureinae</taxon>
        <taxon>Centaurea</taxon>
    </lineage>
</organism>
<sequence>MDENQFLNSSNNNKMKMKMKVKKKNNKFPLLRYEELPDYMKDNEYILNYYRANWSLQQAFISLFLCHNETLNVWTHLIGFLGFLLLTIANLTQWYQVADFLQVSKWVFGSDHSSSVTHQLVSPYVDTPILIEAARWPLFVFLGGSMFCLASSSLCHLFSCHTQRLSRLLSQLDYTGIAIMINTSFFPPIYYSFQCNPLWQYVYLGESRF</sequence>
<dbReference type="EMBL" id="JARYMX010000005">
    <property type="protein sequence ID" value="KAJ9548700.1"/>
    <property type="molecule type" value="Genomic_DNA"/>
</dbReference>
<evidence type="ECO:0000256" key="2">
    <source>
        <dbReference type="ARBA" id="ARBA00022692"/>
    </source>
</evidence>
<dbReference type="PANTHER" id="PTHR20855">
    <property type="entry name" value="ADIPOR/PROGESTIN RECEPTOR-RELATED"/>
    <property type="match status" value="1"/>
</dbReference>
<keyword evidence="5" id="KW-0479">Metal-binding</keyword>
<evidence type="ECO:0000313" key="8">
    <source>
        <dbReference type="Proteomes" id="UP001172457"/>
    </source>
</evidence>
<evidence type="ECO:0000256" key="3">
    <source>
        <dbReference type="ARBA" id="ARBA00022989"/>
    </source>
</evidence>
<keyword evidence="4 6" id="KW-0472">Membrane</keyword>
<keyword evidence="3 6" id="KW-1133">Transmembrane helix</keyword>
<name>A0AA38STU1_9ASTR</name>
<dbReference type="Proteomes" id="UP001172457">
    <property type="component" value="Chromosome 5"/>
</dbReference>
<proteinExistence type="predicted"/>
<comment type="subcellular location">
    <subcellularLocation>
        <location evidence="1">Membrane</location>
        <topology evidence="1">Multi-pass membrane protein</topology>
    </subcellularLocation>
</comment>
<dbReference type="GO" id="GO:0009725">
    <property type="term" value="P:response to hormone"/>
    <property type="evidence" value="ECO:0007669"/>
    <property type="project" value="TreeGrafter"/>
</dbReference>
<dbReference type="GO" id="GO:0016020">
    <property type="term" value="C:membrane"/>
    <property type="evidence" value="ECO:0007669"/>
    <property type="project" value="UniProtKB-SubCell"/>
</dbReference>
<evidence type="ECO:0000256" key="5">
    <source>
        <dbReference type="PIRSR" id="PIRSR604254-1"/>
    </source>
</evidence>
<dbReference type="Pfam" id="PF03006">
    <property type="entry name" value="HlyIII"/>
    <property type="match status" value="1"/>
</dbReference>
<comment type="caution">
    <text evidence="7">The sequence shown here is derived from an EMBL/GenBank/DDBJ whole genome shotgun (WGS) entry which is preliminary data.</text>
</comment>
<feature type="binding site" evidence="5">
    <location>
        <position position="156"/>
    </location>
    <ligand>
        <name>Zn(2+)</name>
        <dbReference type="ChEBI" id="CHEBI:29105"/>
    </ligand>
</feature>
<dbReference type="AlphaFoldDB" id="A0AA38STU1"/>
<keyword evidence="5" id="KW-0862">Zinc</keyword>
<evidence type="ECO:0000256" key="1">
    <source>
        <dbReference type="ARBA" id="ARBA00004141"/>
    </source>
</evidence>
<feature type="transmembrane region" description="Helical" evidence="6">
    <location>
        <begin position="138"/>
        <end position="160"/>
    </location>
</feature>
<dbReference type="PANTHER" id="PTHR20855:SF121">
    <property type="entry name" value="ADIPOR_HEMOLYSIN-III-RELATED PROTEIN-RELATED"/>
    <property type="match status" value="1"/>
</dbReference>
<evidence type="ECO:0000256" key="6">
    <source>
        <dbReference type="SAM" id="Phobius"/>
    </source>
</evidence>
<keyword evidence="2 6" id="KW-0812">Transmembrane</keyword>
<keyword evidence="8" id="KW-1185">Reference proteome</keyword>
<dbReference type="GO" id="GO:0038023">
    <property type="term" value="F:signaling receptor activity"/>
    <property type="evidence" value="ECO:0007669"/>
    <property type="project" value="TreeGrafter"/>
</dbReference>
<gene>
    <name evidence="7" type="ORF">OSB04_021243</name>
</gene>
<dbReference type="GO" id="GO:0046872">
    <property type="term" value="F:metal ion binding"/>
    <property type="evidence" value="ECO:0007669"/>
    <property type="project" value="UniProtKB-KW"/>
</dbReference>
<reference evidence="7" key="1">
    <citation type="submission" date="2023-03" db="EMBL/GenBank/DDBJ databases">
        <title>Chromosome-scale reference genome and RAD-based genetic map of yellow starthistle (Centaurea solstitialis) reveal putative structural variation and QTLs associated with invader traits.</title>
        <authorList>
            <person name="Reatini B."/>
            <person name="Cang F.A."/>
            <person name="Jiang Q."/>
            <person name="Mckibben M.T.W."/>
            <person name="Barker M.S."/>
            <person name="Rieseberg L.H."/>
            <person name="Dlugosch K.M."/>
        </authorList>
    </citation>
    <scope>NUCLEOTIDE SEQUENCE</scope>
    <source>
        <strain evidence="7">CAN-66</strain>
        <tissue evidence="7">Leaf</tissue>
    </source>
</reference>
<accession>A0AA38STU1</accession>
<evidence type="ECO:0000313" key="7">
    <source>
        <dbReference type="EMBL" id="KAJ9548700.1"/>
    </source>
</evidence>
<dbReference type="InterPro" id="IPR004254">
    <property type="entry name" value="AdipoR/HlyIII-related"/>
</dbReference>
<protein>
    <submittedName>
        <fullName evidence="7">Uncharacterized protein</fullName>
    </submittedName>
</protein>
<dbReference type="GO" id="GO:0009744">
    <property type="term" value="P:response to sucrose"/>
    <property type="evidence" value="ECO:0007669"/>
    <property type="project" value="UniProtKB-ARBA"/>
</dbReference>
<feature type="transmembrane region" description="Helical" evidence="6">
    <location>
        <begin position="73"/>
        <end position="95"/>
    </location>
</feature>
<evidence type="ECO:0000256" key="4">
    <source>
        <dbReference type="ARBA" id="ARBA00023136"/>
    </source>
</evidence>